<evidence type="ECO:0000259" key="1">
    <source>
        <dbReference type="Pfam" id="PF13843"/>
    </source>
</evidence>
<dbReference type="PANTHER" id="PTHR46599:SF3">
    <property type="entry name" value="PIGGYBAC TRANSPOSABLE ELEMENT-DERIVED PROTEIN 4"/>
    <property type="match status" value="1"/>
</dbReference>
<sequence length="205" mass="23794">IFRNNYIPAQNLSVGESLRKWDGKRILFRIHMPRKKAKSGILQYRFCEADTGYCVDIEYHSASENDPHKFVEIEGTYVSDFLAPAKVVLHLLKPYLNKGYTVGIDNLYTDPRLFEVLLENGTDAIGTVRANKRYLPNVIKVKRLQRGYCRFWYKIITKGKKGMMCVMWQDKKTVCLMSTIHGNAIKEVDERVKGKKKLARNQNLM</sequence>
<dbReference type="AlphaFoldDB" id="A0AAV2Q520"/>
<proteinExistence type="predicted"/>
<reference evidence="2 3" key="1">
    <citation type="submission" date="2024-05" db="EMBL/GenBank/DDBJ databases">
        <authorList>
            <person name="Wallberg A."/>
        </authorList>
    </citation>
    <scope>NUCLEOTIDE SEQUENCE [LARGE SCALE GENOMIC DNA]</scope>
</reference>
<dbReference type="Pfam" id="PF13843">
    <property type="entry name" value="DDE_Tnp_1_7"/>
    <property type="match status" value="1"/>
</dbReference>
<accession>A0AAV2Q520</accession>
<feature type="non-terminal residue" evidence="2">
    <location>
        <position position="205"/>
    </location>
</feature>
<evidence type="ECO:0000313" key="2">
    <source>
        <dbReference type="EMBL" id="CAL4069441.1"/>
    </source>
</evidence>
<dbReference type="PANTHER" id="PTHR46599">
    <property type="entry name" value="PIGGYBAC TRANSPOSABLE ELEMENT-DERIVED PROTEIN 4"/>
    <property type="match status" value="1"/>
</dbReference>
<protein>
    <recommendedName>
        <fullName evidence="1">PiggyBac transposable element-derived protein domain-containing protein</fullName>
    </recommendedName>
</protein>
<dbReference type="Proteomes" id="UP001497623">
    <property type="component" value="Unassembled WGS sequence"/>
</dbReference>
<feature type="domain" description="PiggyBac transposable element-derived protein" evidence="1">
    <location>
        <begin position="2"/>
        <end position="201"/>
    </location>
</feature>
<dbReference type="InterPro" id="IPR029526">
    <property type="entry name" value="PGBD"/>
</dbReference>
<dbReference type="EMBL" id="CAXKWB010003531">
    <property type="protein sequence ID" value="CAL4069441.1"/>
    <property type="molecule type" value="Genomic_DNA"/>
</dbReference>
<name>A0AAV2Q520_MEGNR</name>
<comment type="caution">
    <text evidence="2">The sequence shown here is derived from an EMBL/GenBank/DDBJ whole genome shotgun (WGS) entry which is preliminary data.</text>
</comment>
<organism evidence="2 3">
    <name type="scientific">Meganyctiphanes norvegica</name>
    <name type="common">Northern krill</name>
    <name type="synonym">Thysanopoda norvegica</name>
    <dbReference type="NCBI Taxonomy" id="48144"/>
    <lineage>
        <taxon>Eukaryota</taxon>
        <taxon>Metazoa</taxon>
        <taxon>Ecdysozoa</taxon>
        <taxon>Arthropoda</taxon>
        <taxon>Crustacea</taxon>
        <taxon>Multicrustacea</taxon>
        <taxon>Malacostraca</taxon>
        <taxon>Eumalacostraca</taxon>
        <taxon>Eucarida</taxon>
        <taxon>Euphausiacea</taxon>
        <taxon>Euphausiidae</taxon>
        <taxon>Meganyctiphanes</taxon>
    </lineage>
</organism>
<keyword evidence="3" id="KW-1185">Reference proteome</keyword>
<evidence type="ECO:0000313" key="3">
    <source>
        <dbReference type="Proteomes" id="UP001497623"/>
    </source>
</evidence>
<gene>
    <name evidence="2" type="ORF">MNOR_LOCUS7846</name>
</gene>
<feature type="non-terminal residue" evidence="2">
    <location>
        <position position="1"/>
    </location>
</feature>